<evidence type="ECO:0000256" key="10">
    <source>
        <dbReference type="PIRNR" id="PIRNR029900"/>
    </source>
</evidence>
<comment type="subcellular location">
    <subcellularLocation>
        <location evidence="10 12">Secreted</location>
    </subcellularLocation>
</comment>
<dbReference type="GO" id="GO:0046559">
    <property type="term" value="F:alpha-glucuronidase activity"/>
    <property type="evidence" value="ECO:0007669"/>
    <property type="project" value="UniProtKB-EC"/>
</dbReference>
<dbReference type="InterPro" id="IPR005154">
    <property type="entry name" value="Glyco_hydro_67_aGlcAse_N"/>
</dbReference>
<protein>
    <recommendedName>
        <fullName evidence="2 10">Alpha-glucuronidase</fullName>
        <ecNumber evidence="2 10">3.2.1.139</ecNumber>
    </recommendedName>
</protein>
<evidence type="ECO:0000256" key="7">
    <source>
        <dbReference type="ARBA" id="ARBA00023326"/>
    </source>
</evidence>
<evidence type="ECO:0000256" key="2">
    <source>
        <dbReference type="ARBA" id="ARBA00012271"/>
    </source>
</evidence>
<evidence type="ECO:0000313" key="17">
    <source>
        <dbReference type="Proteomes" id="UP000182658"/>
    </source>
</evidence>
<dbReference type="InterPro" id="IPR011395">
    <property type="entry name" value="Glyco_hydro_67_aGlcAse"/>
</dbReference>
<dbReference type="FunFam" id="3.20.20.80:FF:000096">
    <property type="entry name" value="Xylan alpha-1,2-glucuronidase"/>
    <property type="match status" value="1"/>
</dbReference>
<dbReference type="Gene3D" id="3.20.20.80">
    <property type="entry name" value="Glycosidases"/>
    <property type="match status" value="1"/>
</dbReference>
<comment type="catalytic activity">
    <reaction evidence="9 10 12">
        <text>an alpha-D-glucuronoside + H2O = D-glucuronate + an alcohol</text>
        <dbReference type="Rhea" id="RHEA:20005"/>
        <dbReference type="ChEBI" id="CHEBI:15377"/>
        <dbReference type="ChEBI" id="CHEBI:30879"/>
        <dbReference type="ChEBI" id="CHEBI:58720"/>
        <dbReference type="ChEBI" id="CHEBI:58899"/>
        <dbReference type="EC" id="3.2.1.139"/>
    </reaction>
</comment>
<dbReference type="Pfam" id="PF03648">
    <property type="entry name" value="Glyco_hydro_67N"/>
    <property type="match status" value="1"/>
</dbReference>
<dbReference type="OrthoDB" id="6501611at2759"/>
<evidence type="ECO:0000256" key="9">
    <source>
        <dbReference type="ARBA" id="ARBA00048838"/>
    </source>
</evidence>
<keyword evidence="3 10" id="KW-0858">Xylan degradation</keyword>
<feature type="domain" description="Glycosyl hydrolase family 67 catalytic" evidence="15">
    <location>
        <begin position="143"/>
        <end position="462"/>
    </location>
</feature>
<feature type="chain" id="PRO_5011813960" description="Alpha-glucuronidase" evidence="10 12">
    <location>
        <begin position="17"/>
        <end position="834"/>
    </location>
</feature>
<evidence type="ECO:0000313" key="16">
    <source>
        <dbReference type="EMBL" id="OIW35663.1"/>
    </source>
</evidence>
<proteinExistence type="inferred from homology"/>
<dbReference type="PANTHER" id="PTHR39207">
    <property type="entry name" value="ALPHA-GLUCURONIDASE A"/>
    <property type="match status" value="1"/>
</dbReference>
<evidence type="ECO:0000259" key="14">
    <source>
        <dbReference type="Pfam" id="PF07477"/>
    </source>
</evidence>
<organism evidence="16 17">
    <name type="scientific">Coniochaeta ligniaria NRRL 30616</name>
    <dbReference type="NCBI Taxonomy" id="1408157"/>
    <lineage>
        <taxon>Eukaryota</taxon>
        <taxon>Fungi</taxon>
        <taxon>Dikarya</taxon>
        <taxon>Ascomycota</taxon>
        <taxon>Pezizomycotina</taxon>
        <taxon>Sordariomycetes</taxon>
        <taxon>Sordariomycetidae</taxon>
        <taxon>Coniochaetales</taxon>
        <taxon>Coniochaetaceae</taxon>
        <taxon>Coniochaeta</taxon>
    </lineage>
</organism>
<evidence type="ECO:0000259" key="13">
    <source>
        <dbReference type="Pfam" id="PF03648"/>
    </source>
</evidence>
<feature type="active site" description="Proton donor" evidence="11">
    <location>
        <position position="296"/>
    </location>
</feature>
<evidence type="ECO:0000259" key="15">
    <source>
        <dbReference type="Pfam" id="PF07488"/>
    </source>
</evidence>
<feature type="active site" description="Proton acceptor" evidence="11">
    <location>
        <position position="402"/>
    </location>
</feature>
<dbReference type="GO" id="GO:0045493">
    <property type="term" value="P:xylan catabolic process"/>
    <property type="evidence" value="ECO:0007669"/>
    <property type="project" value="UniProtKB-KW"/>
</dbReference>
<comment type="function">
    <text evidence="8 12">Alpha-glucuronidase involved in the hydrolysis of xylan, a major structural heterogeneous polysaccharide found in plant biomass representing the second most abundant polysaccharide in the biosphere, after cellulose. Releases 4-O-methylglucuronic acid from xylan.</text>
</comment>
<dbReference type="AlphaFoldDB" id="A0A1J7J690"/>
<keyword evidence="5 12" id="KW-0119">Carbohydrate metabolism</keyword>
<dbReference type="Pfam" id="PF07477">
    <property type="entry name" value="Glyco_hydro_67C"/>
    <property type="match status" value="1"/>
</dbReference>
<feature type="signal peptide" evidence="10 12">
    <location>
        <begin position="1"/>
        <end position="16"/>
    </location>
</feature>
<dbReference type="PANTHER" id="PTHR39207:SF1">
    <property type="entry name" value="ALPHA-GLUCURONIDASE A"/>
    <property type="match status" value="1"/>
</dbReference>
<evidence type="ECO:0000256" key="1">
    <source>
        <dbReference type="ARBA" id="ARBA00008833"/>
    </source>
</evidence>
<dbReference type="InParanoid" id="A0A1J7J690"/>
<dbReference type="STRING" id="1408157.A0A1J7J690"/>
<evidence type="ECO:0000256" key="5">
    <source>
        <dbReference type="ARBA" id="ARBA00023277"/>
    </source>
</evidence>
<dbReference type="SUPFAM" id="SSF55545">
    <property type="entry name" value="beta-N-acetylhexosaminidase-like domain"/>
    <property type="match status" value="1"/>
</dbReference>
<feature type="domain" description="Alpha glucuronidase N-terminal" evidence="13">
    <location>
        <begin position="22"/>
        <end position="136"/>
    </location>
</feature>
<evidence type="ECO:0000256" key="3">
    <source>
        <dbReference type="ARBA" id="ARBA00022651"/>
    </source>
</evidence>
<keyword evidence="10 12" id="KW-0732">Signal</keyword>
<comment type="similarity">
    <text evidence="1 10 12">Belongs to the glycosyl hydrolase 67 family.</text>
</comment>
<dbReference type="PIRSF" id="PIRSF029900">
    <property type="entry name" value="Alpha-glucuronds"/>
    <property type="match status" value="1"/>
</dbReference>
<dbReference type="InterPro" id="IPR029018">
    <property type="entry name" value="Hex-like_dom2"/>
</dbReference>
<keyword evidence="17" id="KW-1185">Reference proteome</keyword>
<evidence type="ECO:0000256" key="8">
    <source>
        <dbReference type="ARBA" id="ARBA00024828"/>
    </source>
</evidence>
<dbReference type="GO" id="GO:0005576">
    <property type="term" value="C:extracellular region"/>
    <property type="evidence" value="ECO:0007669"/>
    <property type="project" value="UniProtKB-SubCell"/>
</dbReference>
<keyword evidence="10" id="KW-0964">Secreted</keyword>
<dbReference type="InterPro" id="IPR011100">
    <property type="entry name" value="Glyco_hydro_67_cat"/>
</dbReference>
<evidence type="ECO:0000256" key="12">
    <source>
        <dbReference type="RuleBase" id="RU361198"/>
    </source>
</evidence>
<feature type="active site" description="Proton acceptor" evidence="11">
    <location>
        <position position="374"/>
    </location>
</feature>
<dbReference type="EC" id="3.2.1.139" evidence="2 10"/>
<evidence type="ECO:0000256" key="4">
    <source>
        <dbReference type="ARBA" id="ARBA00022801"/>
    </source>
</evidence>
<dbReference type="InterPro" id="IPR037054">
    <property type="entry name" value="A-glucoronidase_C_sf"/>
</dbReference>
<sequence>MRNILLVLLSAGLAAAEDGLSGWLRYAPLSCGRSSHLSLPQTIVALNTTISSPVYTAGQELQKGLQGIFAKQVKISDQTTKSSSVVVGSLAQYIKATGNSDVPSLEEDGYWLSVKGDSVQIVGQNERGALYGAFEYLSMLAQGNFADVAKVSNPSAPIRWTNEWDNMDGSIERGFAGPSIFFANGVVVDDLTRVAEYARLLASIGINGIIINNVNANATTLSTQNIRGLGRVADAMRPYGVQIGISLNFASPQSFGGLSTFDPLDASVIKFWTDITNQIYQQVPDFAGYLVKANSEGQPGPITYNRTLADGANLFAKAIKPHGGIVMFRAFVYDQLNESDWHADRADAAVNYFKPLDGEFDDNVVVQIKYGPIDFQVREPASPLFANIPKTNTAIELQVTQEYLGQQCHLVYLPPLWKTVLDFDLKVDGQPSLVRDIVSGERFKRPLGGYAGVVNVGTNSTWLGSHLAMSNLYAYGRLAWDPTSDAQAILQDWIRLTFGLNRIVVDTITKMSMDSWPAYENYSGNLGIQTLTDILYTHFGPNPASQDDNGWGQWTRADHNGLGMDRTVSNGTGFAGQYPAEVAAVYESLEITPDNLLLWFHHVPYTYTLHEGKTVIQHFYDAHYSGAETAQTFPTLWEGLKGKIDDQRYEEVLFRLKYQAGHSIVWRDAISEFYFNKSSIPDQANRVGNHPWRVEAESMQLSGYKVTAVNPFETASNFKAVVTSSNTTAGTATAKLNFPSGTYDLAINYYDIIGGRARYEVYLNDKLVGKWTGDNEDKLGHTPSTFLDGHSATRITFGGVKVETGDTLKIVGTPDGTELAPLDYVAVLPSGVID</sequence>
<name>A0A1J7J690_9PEZI</name>
<dbReference type="Gene3D" id="3.30.379.10">
    <property type="entry name" value="Chitobiase/beta-hexosaminidase domain 2-like"/>
    <property type="match status" value="1"/>
</dbReference>
<gene>
    <name evidence="12" type="primary">aguA</name>
    <name evidence="16" type="ORF">CONLIGDRAFT_68006</name>
</gene>
<dbReference type="Gene3D" id="3.90.1330.10">
    <property type="entry name" value="Alpha-glucuronidase, C-terminal domain"/>
    <property type="match status" value="1"/>
</dbReference>
<accession>A0A1J7J690</accession>
<reference evidence="16 17" key="1">
    <citation type="submission" date="2016-10" db="EMBL/GenBank/DDBJ databases">
        <title>Draft genome sequence of Coniochaeta ligniaria NRRL30616, a lignocellulolytic fungus for bioabatement of inhibitors in plant biomass hydrolysates.</title>
        <authorList>
            <consortium name="DOE Joint Genome Institute"/>
            <person name="Jimenez D.J."/>
            <person name="Hector R.E."/>
            <person name="Riley R."/>
            <person name="Sun H."/>
            <person name="Grigoriev I.V."/>
            <person name="Van Elsas J.D."/>
            <person name="Nichols N.N."/>
        </authorList>
    </citation>
    <scope>NUCLEOTIDE SEQUENCE [LARGE SCALE GENOMIC DNA]</scope>
    <source>
        <strain evidence="16 17">NRRL 30616</strain>
    </source>
</reference>
<keyword evidence="4 10" id="KW-0378">Hydrolase</keyword>
<dbReference type="CDD" id="cd02795">
    <property type="entry name" value="CBM6-CBM35-CBM36_like"/>
    <property type="match status" value="1"/>
</dbReference>
<dbReference type="Proteomes" id="UP000182658">
    <property type="component" value="Unassembled WGS sequence"/>
</dbReference>
<evidence type="ECO:0000256" key="6">
    <source>
        <dbReference type="ARBA" id="ARBA00023295"/>
    </source>
</evidence>
<dbReference type="InterPro" id="IPR017853">
    <property type="entry name" value="GH"/>
</dbReference>
<dbReference type="Pfam" id="PF07488">
    <property type="entry name" value="Glyco_hydro_67M"/>
    <property type="match status" value="1"/>
</dbReference>
<dbReference type="EMBL" id="KV875093">
    <property type="protein sequence ID" value="OIW35663.1"/>
    <property type="molecule type" value="Genomic_DNA"/>
</dbReference>
<keyword evidence="6 10" id="KW-0326">Glycosidase</keyword>
<dbReference type="SUPFAM" id="SSF51445">
    <property type="entry name" value="(Trans)glycosidases"/>
    <property type="match status" value="1"/>
</dbReference>
<keyword evidence="7 12" id="KW-0624">Polysaccharide degradation</keyword>
<dbReference type="InterPro" id="IPR011099">
    <property type="entry name" value="Glyco_hydro_67_C"/>
</dbReference>
<feature type="domain" description="Glycosyl hydrolase family 67 C-terminal" evidence="14">
    <location>
        <begin position="464"/>
        <end position="686"/>
    </location>
</feature>
<evidence type="ECO:0000256" key="11">
    <source>
        <dbReference type="PIRSR" id="PIRSR029900-1"/>
    </source>
</evidence>